<name>A0ABT9XR92_9BACI</name>
<feature type="transmembrane region" description="Helical" evidence="9">
    <location>
        <begin position="336"/>
        <end position="361"/>
    </location>
</feature>
<dbReference type="InterPro" id="IPR052180">
    <property type="entry name" value="NhaC_Na-H+_Antiporter"/>
</dbReference>
<feature type="transmembrane region" description="Helical" evidence="9">
    <location>
        <begin position="7"/>
        <end position="26"/>
    </location>
</feature>
<evidence type="ECO:0000256" key="5">
    <source>
        <dbReference type="ARBA" id="ARBA00022692"/>
    </source>
</evidence>
<keyword evidence="6 9" id="KW-1133">Transmembrane helix</keyword>
<feature type="transmembrane region" description="Helical" evidence="9">
    <location>
        <begin position="136"/>
        <end position="160"/>
    </location>
</feature>
<dbReference type="Proteomes" id="UP001224122">
    <property type="component" value="Unassembled WGS sequence"/>
</dbReference>
<accession>A0ABT9XR92</accession>
<dbReference type="InterPro" id="IPR018461">
    <property type="entry name" value="Na/H_Antiport_NhaC-like_C"/>
</dbReference>
<gene>
    <name evidence="11" type="ORF">J2S10_000971</name>
</gene>
<comment type="subcellular location">
    <subcellularLocation>
        <location evidence="1">Cell membrane</location>
        <topology evidence="1">Multi-pass membrane protein</topology>
    </subcellularLocation>
</comment>
<feature type="transmembrane region" description="Helical" evidence="9">
    <location>
        <begin position="222"/>
        <end position="242"/>
    </location>
</feature>
<comment type="caution">
    <text evidence="11">The sequence shown here is derived from an EMBL/GenBank/DDBJ whole genome shotgun (WGS) entry which is preliminary data.</text>
</comment>
<evidence type="ECO:0000256" key="6">
    <source>
        <dbReference type="ARBA" id="ARBA00022989"/>
    </source>
</evidence>
<dbReference type="PANTHER" id="PTHR33451">
    <property type="entry name" value="MALATE-2H(+)/NA(+)-LACTATE ANTIPORTER"/>
    <property type="match status" value="1"/>
</dbReference>
<proteinExistence type="inferred from homology"/>
<dbReference type="EMBL" id="JAUSTW010000001">
    <property type="protein sequence ID" value="MDQ0197866.1"/>
    <property type="molecule type" value="Genomic_DNA"/>
</dbReference>
<keyword evidence="12" id="KW-1185">Reference proteome</keyword>
<comment type="similarity">
    <text evidence="8">Belongs to the NhaC Na(+)/H(+) (TC 2.A.35) antiporter family.</text>
</comment>
<organism evidence="11 12">
    <name type="scientific">Neobacillus ginsengisoli</name>
    <dbReference type="NCBI Taxonomy" id="904295"/>
    <lineage>
        <taxon>Bacteria</taxon>
        <taxon>Bacillati</taxon>
        <taxon>Bacillota</taxon>
        <taxon>Bacilli</taxon>
        <taxon>Bacillales</taxon>
        <taxon>Bacillaceae</taxon>
        <taxon>Neobacillus</taxon>
    </lineage>
</organism>
<keyword evidence="7 9" id="KW-0472">Membrane</keyword>
<feature type="transmembrane region" description="Helical" evidence="9">
    <location>
        <begin position="107"/>
        <end position="129"/>
    </location>
</feature>
<keyword evidence="3" id="KW-0050">Antiport</keyword>
<keyword evidence="4" id="KW-1003">Cell membrane</keyword>
<evidence type="ECO:0000313" key="11">
    <source>
        <dbReference type="EMBL" id="MDQ0197866.1"/>
    </source>
</evidence>
<dbReference type="PANTHER" id="PTHR33451:SF3">
    <property type="entry name" value="MALATE-2H(+)_NA(+)-LACTATE ANTIPORTER"/>
    <property type="match status" value="1"/>
</dbReference>
<sequence length="441" mass="48793">MDSYNFSVKQVLFLIFITLSGVIWSVIFHQPLVIGFLPGFLVLVSTSIMKKMPLKKLLHISLRGVNKTRIVILILFLVSFLLPSWYLSGTIDQMVKVALHVIIPQHFFVLSFIVALSFSMLLGTTVGTLSAIGVPILGTAIVLHLPVDIVAGALVSGAFVGDRTSPFSSSHQLLSHTVEVPVKRQWKAMLLTTVIAIIICLCFYGVSDFFISSKVTINSKPLLWSGLSWLKFIPPLILIVFVVFRMSIIYAFLCSILSAAVIAFFDGSSLQKIVSSFWNGINGLGGGLVHMYELLLFLALAGAYNGLLEELNIIQPYLDKWMQSSRSLVGDTLKTIAATLLISFIAANQTLPIILTGRSFLPHWSNKYKKEELARVMGDTTMLFPGMVPWSVLAIMCSTIVGIPLVKYLPYAMFLWILPFLTIFLSLVKQVRKSKIKKTAA</sequence>
<evidence type="ECO:0000256" key="2">
    <source>
        <dbReference type="ARBA" id="ARBA00022448"/>
    </source>
</evidence>
<keyword evidence="5 9" id="KW-0812">Transmembrane</keyword>
<feature type="transmembrane region" description="Helical" evidence="9">
    <location>
        <begin position="188"/>
        <end position="210"/>
    </location>
</feature>
<evidence type="ECO:0000256" key="7">
    <source>
        <dbReference type="ARBA" id="ARBA00023136"/>
    </source>
</evidence>
<dbReference type="Pfam" id="PF03553">
    <property type="entry name" value="Na_H_antiporter"/>
    <property type="match status" value="1"/>
</dbReference>
<feature type="domain" description="Na+/H+ antiporter NhaC-like C-terminal" evidence="10">
    <location>
        <begin position="157"/>
        <end position="427"/>
    </location>
</feature>
<feature type="transmembrane region" description="Helical" evidence="9">
    <location>
        <begin position="409"/>
        <end position="428"/>
    </location>
</feature>
<evidence type="ECO:0000256" key="8">
    <source>
        <dbReference type="ARBA" id="ARBA00038435"/>
    </source>
</evidence>
<protein>
    <submittedName>
        <fullName evidence="11">NhaC family Na+:H+ antiporter</fullName>
    </submittedName>
</protein>
<reference evidence="11 12" key="1">
    <citation type="submission" date="2023-07" db="EMBL/GenBank/DDBJ databases">
        <title>Genomic Encyclopedia of Type Strains, Phase IV (KMG-IV): sequencing the most valuable type-strain genomes for metagenomic binning, comparative biology and taxonomic classification.</title>
        <authorList>
            <person name="Goeker M."/>
        </authorList>
    </citation>
    <scope>NUCLEOTIDE SEQUENCE [LARGE SCALE GENOMIC DNA]</scope>
    <source>
        <strain evidence="11 12">DSM 27594</strain>
    </source>
</reference>
<feature type="transmembrane region" description="Helical" evidence="9">
    <location>
        <begin position="382"/>
        <end position="403"/>
    </location>
</feature>
<evidence type="ECO:0000313" key="12">
    <source>
        <dbReference type="Proteomes" id="UP001224122"/>
    </source>
</evidence>
<evidence type="ECO:0000256" key="9">
    <source>
        <dbReference type="SAM" id="Phobius"/>
    </source>
</evidence>
<dbReference type="RefSeq" id="WP_307404961.1">
    <property type="nucleotide sequence ID" value="NZ_JAUSTW010000001.1"/>
</dbReference>
<evidence type="ECO:0000256" key="1">
    <source>
        <dbReference type="ARBA" id="ARBA00004651"/>
    </source>
</evidence>
<keyword evidence="2" id="KW-0813">Transport</keyword>
<evidence type="ECO:0000256" key="4">
    <source>
        <dbReference type="ARBA" id="ARBA00022475"/>
    </source>
</evidence>
<feature type="transmembrane region" description="Helical" evidence="9">
    <location>
        <begin position="248"/>
        <end position="265"/>
    </location>
</feature>
<feature type="transmembrane region" description="Helical" evidence="9">
    <location>
        <begin position="277"/>
        <end position="301"/>
    </location>
</feature>
<feature type="transmembrane region" description="Helical" evidence="9">
    <location>
        <begin position="32"/>
        <end position="49"/>
    </location>
</feature>
<feature type="transmembrane region" description="Helical" evidence="9">
    <location>
        <begin position="70"/>
        <end position="87"/>
    </location>
</feature>
<evidence type="ECO:0000256" key="3">
    <source>
        <dbReference type="ARBA" id="ARBA00022449"/>
    </source>
</evidence>
<evidence type="ECO:0000259" key="10">
    <source>
        <dbReference type="Pfam" id="PF03553"/>
    </source>
</evidence>